<evidence type="ECO:0000256" key="2">
    <source>
        <dbReference type="ARBA" id="ARBA00022729"/>
    </source>
</evidence>
<protein>
    <submittedName>
        <fullName evidence="9">C40 family peptidase</fullName>
    </submittedName>
</protein>
<evidence type="ECO:0000256" key="5">
    <source>
        <dbReference type="SAM" id="Coils"/>
    </source>
</evidence>
<dbReference type="PROSITE" id="PS51935">
    <property type="entry name" value="NLPC_P60"/>
    <property type="match status" value="1"/>
</dbReference>
<comment type="caution">
    <text evidence="9">The sequence shown here is derived from an EMBL/GenBank/DDBJ whole genome shotgun (WGS) entry which is preliminary data.</text>
</comment>
<dbReference type="PANTHER" id="PTHR47053:SF1">
    <property type="entry name" value="MUREIN DD-ENDOPEPTIDASE MEPH-RELATED"/>
    <property type="match status" value="1"/>
</dbReference>
<feature type="region of interest" description="Disordered" evidence="6">
    <location>
        <begin position="223"/>
        <end position="268"/>
    </location>
</feature>
<dbReference type="PANTHER" id="PTHR47053">
    <property type="entry name" value="MUREIN DD-ENDOPEPTIDASE MEPH-RELATED"/>
    <property type="match status" value="1"/>
</dbReference>
<dbReference type="InterPro" id="IPR000064">
    <property type="entry name" value="NLP_P60_dom"/>
</dbReference>
<keyword evidence="1" id="KW-0645">Protease</keyword>
<dbReference type="InterPro" id="IPR057309">
    <property type="entry name" value="PcsB_CC"/>
</dbReference>
<organism evidence="9 10">
    <name type="scientific">Clostridium thailandense</name>
    <dbReference type="NCBI Taxonomy" id="2794346"/>
    <lineage>
        <taxon>Bacteria</taxon>
        <taxon>Bacillati</taxon>
        <taxon>Bacillota</taxon>
        <taxon>Clostridia</taxon>
        <taxon>Eubacteriales</taxon>
        <taxon>Clostridiaceae</taxon>
        <taxon>Clostridium</taxon>
    </lineage>
</organism>
<dbReference type="GO" id="GO:0006508">
    <property type="term" value="P:proteolysis"/>
    <property type="evidence" value="ECO:0007669"/>
    <property type="project" value="UniProtKB-KW"/>
</dbReference>
<evidence type="ECO:0000256" key="1">
    <source>
        <dbReference type="ARBA" id="ARBA00022670"/>
    </source>
</evidence>
<keyword evidence="3" id="KW-0378">Hydrolase</keyword>
<feature type="compositionally biased region" description="Polar residues" evidence="6">
    <location>
        <begin position="231"/>
        <end position="246"/>
    </location>
</feature>
<feature type="signal peptide" evidence="7">
    <location>
        <begin position="1"/>
        <end position="24"/>
    </location>
</feature>
<feature type="domain" description="NlpC/P60" evidence="8">
    <location>
        <begin position="264"/>
        <end position="382"/>
    </location>
</feature>
<dbReference type="Pfam" id="PF00877">
    <property type="entry name" value="NLPC_P60"/>
    <property type="match status" value="1"/>
</dbReference>
<dbReference type="InterPro" id="IPR051202">
    <property type="entry name" value="Peptidase_C40"/>
</dbReference>
<dbReference type="AlphaFoldDB" id="A0A949TS40"/>
<evidence type="ECO:0000313" key="9">
    <source>
        <dbReference type="EMBL" id="MBV7275522.1"/>
    </source>
</evidence>
<gene>
    <name evidence="9" type="ORF">I6U48_21705</name>
</gene>
<dbReference type="GO" id="GO:0008234">
    <property type="term" value="F:cysteine-type peptidase activity"/>
    <property type="evidence" value="ECO:0007669"/>
    <property type="project" value="UniProtKB-KW"/>
</dbReference>
<evidence type="ECO:0000256" key="7">
    <source>
        <dbReference type="SAM" id="SignalP"/>
    </source>
</evidence>
<feature type="coiled-coil region" evidence="5">
    <location>
        <begin position="30"/>
        <end position="92"/>
    </location>
</feature>
<feature type="chain" id="PRO_5037669894" evidence="7">
    <location>
        <begin position="25"/>
        <end position="382"/>
    </location>
</feature>
<accession>A0A949TS40</accession>
<evidence type="ECO:0000256" key="6">
    <source>
        <dbReference type="SAM" id="MobiDB-lite"/>
    </source>
</evidence>
<dbReference type="Proteomes" id="UP000694308">
    <property type="component" value="Unassembled WGS sequence"/>
</dbReference>
<evidence type="ECO:0000256" key="4">
    <source>
        <dbReference type="ARBA" id="ARBA00022807"/>
    </source>
</evidence>
<evidence type="ECO:0000256" key="3">
    <source>
        <dbReference type="ARBA" id="ARBA00022801"/>
    </source>
</evidence>
<evidence type="ECO:0000313" key="10">
    <source>
        <dbReference type="Proteomes" id="UP000694308"/>
    </source>
</evidence>
<keyword evidence="5" id="KW-0175">Coiled coil</keyword>
<sequence>MNRSTNIIAAVITVFLIHNSCVFAEPASNVNSFENQIQNYETQIEELDNQIEMTMKKMNDNNKEIENTRNDIINLESNIKNTEKDIEGKQDLLKKRIRSAYITGTDGYMEVLFTSDSLGEFLGKAEILKSIIDFDNNAIRDLFSKKDKIISAQKKIKQKNDMLLSLKLDNEKKLKELGTNKEKQQKALVETKEKQKEYAVQLAAEQARIKAQAEEALRQARLAEAAKQDQQRVTASNKNNTTTETVSRGSSNKNNSKQNSNSFSSSSGSVVSYASKFIGTPYVWGGTTPSPGFDCSGFTQYVYGNFGISIGRTTYDQINDGVEVSRDKLQPGDLVFFGTKDNPHHVGMYIGNNCYIHAPRTGDSIKISPLTRSDYLTARRVK</sequence>
<evidence type="ECO:0000259" key="8">
    <source>
        <dbReference type="PROSITE" id="PS51935"/>
    </source>
</evidence>
<dbReference type="EMBL" id="JAEEGC010000126">
    <property type="protein sequence ID" value="MBV7275522.1"/>
    <property type="molecule type" value="Genomic_DNA"/>
</dbReference>
<reference evidence="9" key="1">
    <citation type="submission" date="2020-12" db="EMBL/GenBank/DDBJ databases">
        <title>Clostridium thailandense sp. nov., a novel acetogenic bacterium isolated from peat land soil in Thailand.</title>
        <authorList>
            <person name="Chaikitkaew S."/>
            <person name="Birkeland N.K."/>
        </authorList>
    </citation>
    <scope>NUCLEOTIDE SEQUENCE</scope>
    <source>
        <strain evidence="9">PL3</strain>
    </source>
</reference>
<dbReference type="RefSeq" id="WP_218322574.1">
    <property type="nucleotide sequence ID" value="NZ_JAEEGC010000126.1"/>
</dbReference>
<feature type="compositionally biased region" description="Low complexity" evidence="6">
    <location>
        <begin position="247"/>
        <end position="268"/>
    </location>
</feature>
<keyword evidence="10" id="KW-1185">Reference proteome</keyword>
<keyword evidence="2 7" id="KW-0732">Signal</keyword>
<dbReference type="Pfam" id="PF24568">
    <property type="entry name" value="CC_PcsB"/>
    <property type="match status" value="1"/>
</dbReference>
<name>A0A949TS40_9CLOT</name>
<keyword evidence="4" id="KW-0788">Thiol protease</keyword>
<proteinExistence type="predicted"/>